<reference evidence="6 7" key="1">
    <citation type="submission" date="2017-06" db="EMBL/GenBank/DDBJ databases">
        <authorList>
            <person name="Kim H.J."/>
            <person name="Triplett B.A."/>
        </authorList>
    </citation>
    <scope>NUCLEOTIDE SEQUENCE [LARGE SCALE GENOMIC DNA]</scope>
    <source>
        <strain evidence="6 7">SCA</strain>
    </source>
</reference>
<gene>
    <name evidence="6" type="ORF">SAMN05446037_103554</name>
</gene>
<dbReference type="PANTHER" id="PTHR42711">
    <property type="entry name" value="ABC TRANSPORTER ATP-BINDING PROTEIN"/>
    <property type="match status" value="1"/>
</dbReference>
<evidence type="ECO:0000259" key="5">
    <source>
        <dbReference type="Pfam" id="PF00005"/>
    </source>
</evidence>
<sequence>MTSYYQNDNIIIMIILKALWDVTNSINEQGGKRMKAIIVEKLTKIYSEGKKALDSASFELDQGEVFGFLGPNGAGKTTAVKLLNGMISPSEGTCHVFGIDPSASPEKVHAISGVVTEHAQMYDNLTGQENLVFYGTLFGISKEESCKRALALLERLNLTDAKDKKLATYSTGMRQLA</sequence>
<dbReference type="GO" id="GO:0016887">
    <property type="term" value="F:ATP hydrolysis activity"/>
    <property type="evidence" value="ECO:0007669"/>
    <property type="project" value="InterPro"/>
</dbReference>
<keyword evidence="3" id="KW-0547">Nucleotide-binding</keyword>
<evidence type="ECO:0000256" key="3">
    <source>
        <dbReference type="ARBA" id="ARBA00022741"/>
    </source>
</evidence>
<accession>A0A239JHW7</accession>
<feature type="domain" description="ABC transporter" evidence="5">
    <location>
        <begin position="53"/>
        <end position="176"/>
    </location>
</feature>
<dbReference type="AlphaFoldDB" id="A0A239JHW7"/>
<dbReference type="Gene3D" id="3.40.50.300">
    <property type="entry name" value="P-loop containing nucleotide triphosphate hydrolases"/>
    <property type="match status" value="1"/>
</dbReference>
<evidence type="ECO:0000256" key="2">
    <source>
        <dbReference type="ARBA" id="ARBA00022448"/>
    </source>
</evidence>
<dbReference type="PANTHER" id="PTHR42711:SF5">
    <property type="entry name" value="ABC TRANSPORTER ATP-BINDING PROTEIN NATA"/>
    <property type="match status" value="1"/>
</dbReference>
<evidence type="ECO:0000313" key="6">
    <source>
        <dbReference type="EMBL" id="SNT05162.1"/>
    </source>
</evidence>
<dbReference type="EMBL" id="FZOJ01000035">
    <property type="protein sequence ID" value="SNT05162.1"/>
    <property type="molecule type" value="Genomic_DNA"/>
</dbReference>
<proteinExistence type="inferred from homology"/>
<dbReference type="InterPro" id="IPR003439">
    <property type="entry name" value="ABC_transporter-like_ATP-bd"/>
</dbReference>
<dbReference type="InterPro" id="IPR027417">
    <property type="entry name" value="P-loop_NTPase"/>
</dbReference>
<keyword evidence="2" id="KW-0813">Transport</keyword>
<dbReference type="GO" id="GO:0005524">
    <property type="term" value="F:ATP binding"/>
    <property type="evidence" value="ECO:0007669"/>
    <property type="project" value="UniProtKB-KW"/>
</dbReference>
<keyword evidence="4" id="KW-0067">ATP-binding</keyword>
<evidence type="ECO:0000313" key="7">
    <source>
        <dbReference type="Proteomes" id="UP000198304"/>
    </source>
</evidence>
<name>A0A239JHW7_9FIRM</name>
<evidence type="ECO:0000256" key="1">
    <source>
        <dbReference type="ARBA" id="ARBA00005417"/>
    </source>
</evidence>
<evidence type="ECO:0000256" key="4">
    <source>
        <dbReference type="ARBA" id="ARBA00022840"/>
    </source>
</evidence>
<dbReference type="Proteomes" id="UP000198304">
    <property type="component" value="Unassembled WGS sequence"/>
</dbReference>
<dbReference type="InterPro" id="IPR050763">
    <property type="entry name" value="ABC_transporter_ATP-binding"/>
</dbReference>
<dbReference type="SUPFAM" id="SSF52540">
    <property type="entry name" value="P-loop containing nucleoside triphosphate hydrolases"/>
    <property type="match status" value="1"/>
</dbReference>
<comment type="similarity">
    <text evidence="1">Belongs to the ABC transporter superfamily.</text>
</comment>
<dbReference type="Pfam" id="PF00005">
    <property type="entry name" value="ABC_tran"/>
    <property type="match status" value="1"/>
</dbReference>
<protein>
    <submittedName>
        <fullName evidence="6">ABC transporter</fullName>
    </submittedName>
</protein>
<organism evidence="6 7">
    <name type="scientific">Anaerovirgula multivorans</name>
    <dbReference type="NCBI Taxonomy" id="312168"/>
    <lineage>
        <taxon>Bacteria</taxon>
        <taxon>Bacillati</taxon>
        <taxon>Bacillota</taxon>
        <taxon>Clostridia</taxon>
        <taxon>Peptostreptococcales</taxon>
        <taxon>Natronincolaceae</taxon>
        <taxon>Anaerovirgula</taxon>
    </lineage>
</organism>
<keyword evidence="7" id="KW-1185">Reference proteome</keyword>